<sequence>MPSEWECPVCLANFSRSEHLKRHSVARTLFRIPGIANINNNLRQTSAIDRMPVIFVDLPSTESKYARPVGCILVQIELTRSNRDVLRRHEKTCRARCPSAMNDSAESQVAIDPQNYRESKRHHSSMDSNLEQGVLSFSEAEVVNSQVASHPVGPAHHDQRFTSIGESQESKLYGNHSGPKEFTWPGHEPALFNMLSQFDNVPNMTSPLDFAFLDCIMLPETKSDISTAERLEFMAYFTSARGMSTFADREDFRRRQEMAREAVEMQLERYSKGSQALDDPFTPRIPDSKKSKELVSALQNIICNKKNDDVITLDWTPETSRLCIEFFQPLKTLRFVRYFWSLWYPHCPIVHKPLFDTSSASTELLCVMIIIGACLSPEENDRKISKLWLDSVEELIFCQLNFQINREVLLDHPDQRKEVVQCLQAAYLVSSLQKREGSSEAQARMRRHRHASLVTLVRHAGLGNASHRNLDLTHASESWWQQFAVEEEFIRTVTFVFLIDAALTILHNSPPRMVVTELKMDLACPESCFQAESASACMQQMQNWAGTMFWERHLSIMSVARQMCQSPFEETLVQNYAGLGTLNLFTIIQAIHCLLFHLHNSLVFESTIAPIQTGLENWRRIWSLRVAENIDIPDTPENLWKQVGFLSRASEFWQLARLFVGKIMTASQEDQCNAEEPGQLSRYDHTDMGEVNDLIMEYRKMSLGVS</sequence>
<dbReference type="GO" id="GO:0000981">
    <property type="term" value="F:DNA-binding transcription factor activity, RNA polymerase II-specific"/>
    <property type="evidence" value="ECO:0007669"/>
    <property type="project" value="InterPro"/>
</dbReference>
<dbReference type="RefSeq" id="XP_056496886.1">
    <property type="nucleotide sequence ID" value="XM_056649755.1"/>
</dbReference>
<proteinExistence type="predicted"/>
<evidence type="ECO:0000256" key="2">
    <source>
        <dbReference type="ARBA" id="ARBA00022723"/>
    </source>
</evidence>
<dbReference type="GO" id="GO:0005634">
    <property type="term" value="C:nucleus"/>
    <property type="evidence" value="ECO:0007669"/>
    <property type="project" value="UniProtKB-SubCell"/>
</dbReference>
<comment type="subcellular location">
    <subcellularLocation>
        <location evidence="1">Nucleus</location>
    </subcellularLocation>
</comment>
<dbReference type="CDD" id="cd12148">
    <property type="entry name" value="fungal_TF_MHR"/>
    <property type="match status" value="1"/>
</dbReference>
<evidence type="ECO:0000256" key="3">
    <source>
        <dbReference type="ARBA" id="ARBA00022737"/>
    </source>
</evidence>
<dbReference type="EMBL" id="JAPQKT010000009">
    <property type="protein sequence ID" value="KAJ5221963.1"/>
    <property type="molecule type" value="Genomic_DNA"/>
</dbReference>
<dbReference type="InterPro" id="IPR007219">
    <property type="entry name" value="XnlR_reg_dom"/>
</dbReference>
<reference evidence="8" key="2">
    <citation type="journal article" date="2023" name="IMA Fungus">
        <title>Comparative genomic study of the Penicillium genus elucidates a diverse pangenome and 15 lateral gene transfer events.</title>
        <authorList>
            <person name="Petersen C."/>
            <person name="Sorensen T."/>
            <person name="Nielsen M.R."/>
            <person name="Sondergaard T.E."/>
            <person name="Sorensen J.L."/>
            <person name="Fitzpatrick D.A."/>
            <person name="Frisvad J.C."/>
            <person name="Nielsen K.L."/>
        </authorList>
    </citation>
    <scope>NUCLEOTIDE SEQUENCE</scope>
    <source>
        <strain evidence="8">IBT 23319</strain>
    </source>
</reference>
<dbReference type="PANTHER" id="PTHR40626">
    <property type="entry name" value="MIP31509P"/>
    <property type="match status" value="1"/>
</dbReference>
<evidence type="ECO:0000259" key="7">
    <source>
        <dbReference type="Pfam" id="PF04082"/>
    </source>
</evidence>
<dbReference type="GeneID" id="81388922"/>
<reference evidence="8" key="1">
    <citation type="submission" date="2022-11" db="EMBL/GenBank/DDBJ databases">
        <authorList>
            <person name="Petersen C."/>
        </authorList>
    </citation>
    <scope>NUCLEOTIDE SEQUENCE</scope>
    <source>
        <strain evidence="8">IBT 23319</strain>
    </source>
</reference>
<keyword evidence="4" id="KW-0863">Zinc-finger</keyword>
<name>A0A9W9NNL3_PENCI</name>
<dbReference type="InterPro" id="IPR051059">
    <property type="entry name" value="VerF-like"/>
</dbReference>
<comment type="caution">
    <text evidence="8">The sequence shown here is derived from an EMBL/GenBank/DDBJ whole genome shotgun (WGS) entry which is preliminary data.</text>
</comment>
<evidence type="ECO:0000256" key="5">
    <source>
        <dbReference type="ARBA" id="ARBA00022833"/>
    </source>
</evidence>
<evidence type="ECO:0000256" key="6">
    <source>
        <dbReference type="ARBA" id="ARBA00023242"/>
    </source>
</evidence>
<protein>
    <recommendedName>
        <fullName evidence="7">Xylanolytic transcriptional activator regulatory domain-containing protein</fullName>
    </recommendedName>
</protein>
<keyword evidence="9" id="KW-1185">Reference proteome</keyword>
<dbReference type="GO" id="GO:0008270">
    <property type="term" value="F:zinc ion binding"/>
    <property type="evidence" value="ECO:0007669"/>
    <property type="project" value="UniProtKB-KW"/>
</dbReference>
<dbReference type="GO" id="GO:0006351">
    <property type="term" value="P:DNA-templated transcription"/>
    <property type="evidence" value="ECO:0007669"/>
    <property type="project" value="InterPro"/>
</dbReference>
<evidence type="ECO:0000313" key="8">
    <source>
        <dbReference type="EMBL" id="KAJ5221963.1"/>
    </source>
</evidence>
<dbReference type="GO" id="GO:0000978">
    <property type="term" value="F:RNA polymerase II cis-regulatory region sequence-specific DNA binding"/>
    <property type="evidence" value="ECO:0007669"/>
    <property type="project" value="InterPro"/>
</dbReference>
<dbReference type="OrthoDB" id="654211at2759"/>
<gene>
    <name evidence="8" type="ORF">N7469_010850</name>
</gene>
<organism evidence="8 9">
    <name type="scientific">Penicillium citrinum</name>
    <dbReference type="NCBI Taxonomy" id="5077"/>
    <lineage>
        <taxon>Eukaryota</taxon>
        <taxon>Fungi</taxon>
        <taxon>Dikarya</taxon>
        <taxon>Ascomycota</taxon>
        <taxon>Pezizomycotina</taxon>
        <taxon>Eurotiomycetes</taxon>
        <taxon>Eurotiomycetidae</taxon>
        <taxon>Eurotiales</taxon>
        <taxon>Aspergillaceae</taxon>
        <taxon>Penicillium</taxon>
    </lineage>
</organism>
<dbReference type="PANTHER" id="PTHR40626:SF3">
    <property type="entry name" value="TRANSCRIPTION FACTOR WITH C2H2 AND ZN(2)-CYS(6) DNA BINDING DOMAIN (EUROFUNG)-RELATED"/>
    <property type="match status" value="1"/>
</dbReference>
<keyword evidence="3" id="KW-0677">Repeat</keyword>
<keyword evidence="2" id="KW-0479">Metal-binding</keyword>
<evidence type="ECO:0000313" key="9">
    <source>
        <dbReference type="Proteomes" id="UP001147733"/>
    </source>
</evidence>
<keyword evidence="5" id="KW-0862">Zinc</keyword>
<keyword evidence="6" id="KW-0539">Nucleus</keyword>
<evidence type="ECO:0000256" key="4">
    <source>
        <dbReference type="ARBA" id="ARBA00022771"/>
    </source>
</evidence>
<dbReference type="Proteomes" id="UP001147733">
    <property type="component" value="Unassembled WGS sequence"/>
</dbReference>
<dbReference type="Pfam" id="PF04082">
    <property type="entry name" value="Fungal_trans"/>
    <property type="match status" value="1"/>
</dbReference>
<feature type="domain" description="Xylanolytic transcriptional activator regulatory" evidence="7">
    <location>
        <begin position="338"/>
        <end position="543"/>
    </location>
</feature>
<evidence type="ECO:0000256" key="1">
    <source>
        <dbReference type="ARBA" id="ARBA00004123"/>
    </source>
</evidence>
<accession>A0A9W9NNL3</accession>
<dbReference type="GO" id="GO:0000785">
    <property type="term" value="C:chromatin"/>
    <property type="evidence" value="ECO:0007669"/>
    <property type="project" value="TreeGrafter"/>
</dbReference>
<dbReference type="AlphaFoldDB" id="A0A9W9NNL3"/>